<dbReference type="Proteomes" id="UP001165121">
    <property type="component" value="Unassembled WGS sequence"/>
</dbReference>
<dbReference type="EMBL" id="BSXT01002005">
    <property type="protein sequence ID" value="GMF46665.1"/>
    <property type="molecule type" value="Genomic_DNA"/>
</dbReference>
<sequence length="169" mass="19085">MWSSQRCCSHRRSETHRLKRSPRQIQDTTTIETGSRYIARESTGDDAVTPPRTGLDVRETARDVAREQAAEARRERGEDRFGGGLGAFDEERESDSERDFDATGVESGRTAAFRLWRVEVSDEAVWPPEPDSEFESSSNGDIQWDIGSNTRIRNDSGDNVIQTLGRLHL</sequence>
<evidence type="ECO:0000256" key="1">
    <source>
        <dbReference type="SAM" id="MobiDB-lite"/>
    </source>
</evidence>
<evidence type="ECO:0000313" key="3">
    <source>
        <dbReference type="Proteomes" id="UP001165121"/>
    </source>
</evidence>
<keyword evidence="3" id="KW-1185">Reference proteome</keyword>
<evidence type="ECO:0000313" key="2">
    <source>
        <dbReference type="EMBL" id="GMF46665.1"/>
    </source>
</evidence>
<feature type="compositionally biased region" description="Basic and acidic residues" evidence="1">
    <location>
        <begin position="55"/>
        <end position="81"/>
    </location>
</feature>
<feature type="region of interest" description="Disordered" evidence="1">
    <location>
        <begin position="124"/>
        <end position="156"/>
    </location>
</feature>
<organism evidence="2 3">
    <name type="scientific">Phytophthora fragariaefolia</name>
    <dbReference type="NCBI Taxonomy" id="1490495"/>
    <lineage>
        <taxon>Eukaryota</taxon>
        <taxon>Sar</taxon>
        <taxon>Stramenopiles</taxon>
        <taxon>Oomycota</taxon>
        <taxon>Peronosporomycetes</taxon>
        <taxon>Peronosporales</taxon>
        <taxon>Peronosporaceae</taxon>
        <taxon>Phytophthora</taxon>
    </lineage>
</organism>
<name>A0A9W6XW02_9STRA</name>
<feature type="compositionally biased region" description="Polar residues" evidence="1">
    <location>
        <begin position="23"/>
        <end position="33"/>
    </location>
</feature>
<proteinExistence type="predicted"/>
<feature type="region of interest" description="Disordered" evidence="1">
    <location>
        <begin position="1"/>
        <end position="104"/>
    </location>
</feature>
<protein>
    <submittedName>
        <fullName evidence="2">Unnamed protein product</fullName>
    </submittedName>
</protein>
<dbReference type="AlphaFoldDB" id="A0A9W6XW02"/>
<reference evidence="2" key="1">
    <citation type="submission" date="2023-04" db="EMBL/GenBank/DDBJ databases">
        <title>Phytophthora fragariaefolia NBRC 109709.</title>
        <authorList>
            <person name="Ichikawa N."/>
            <person name="Sato H."/>
            <person name="Tonouchi N."/>
        </authorList>
    </citation>
    <scope>NUCLEOTIDE SEQUENCE</scope>
    <source>
        <strain evidence="2">NBRC 109709</strain>
    </source>
</reference>
<accession>A0A9W6XW02</accession>
<comment type="caution">
    <text evidence="2">The sequence shown here is derived from an EMBL/GenBank/DDBJ whole genome shotgun (WGS) entry which is preliminary data.</text>
</comment>
<feature type="compositionally biased region" description="Polar residues" evidence="1">
    <location>
        <begin position="146"/>
        <end position="156"/>
    </location>
</feature>
<gene>
    <name evidence="2" type="ORF">Pfra01_001727200</name>
</gene>